<comment type="subcellular location">
    <subcellularLocation>
        <location evidence="2">Cytoplasm</location>
    </subcellularLocation>
</comment>
<reference evidence="11" key="1">
    <citation type="submission" date="2015-02" db="EMBL/GenBank/DDBJ databases">
        <title>Genome sequencing for Strongylocentrotus purpuratus.</title>
        <authorList>
            <person name="Murali S."/>
            <person name="Liu Y."/>
            <person name="Vee V."/>
            <person name="English A."/>
            <person name="Wang M."/>
            <person name="Skinner E."/>
            <person name="Han Y."/>
            <person name="Muzny D.M."/>
            <person name="Worley K.C."/>
            <person name="Gibbs R.A."/>
        </authorList>
    </citation>
    <scope>NUCLEOTIDE SEQUENCE</scope>
</reference>
<feature type="compositionally biased region" description="Polar residues" evidence="8">
    <location>
        <begin position="2955"/>
        <end position="2987"/>
    </location>
</feature>
<feature type="compositionally biased region" description="Polar residues" evidence="8">
    <location>
        <begin position="2897"/>
        <end position="2913"/>
    </location>
</feature>
<dbReference type="Pfam" id="PF12496">
    <property type="entry name" value="BNIP2"/>
    <property type="match status" value="1"/>
</dbReference>
<feature type="compositionally biased region" description="Low complexity" evidence="8">
    <location>
        <begin position="595"/>
        <end position="606"/>
    </location>
</feature>
<feature type="compositionally biased region" description="Acidic residues" evidence="8">
    <location>
        <begin position="1936"/>
        <end position="1951"/>
    </location>
</feature>
<feature type="region of interest" description="Disordered" evidence="8">
    <location>
        <begin position="464"/>
        <end position="623"/>
    </location>
</feature>
<evidence type="ECO:0000259" key="9">
    <source>
        <dbReference type="PROSITE" id="PS50191"/>
    </source>
</evidence>
<organism evidence="10 11">
    <name type="scientific">Strongylocentrotus purpuratus</name>
    <name type="common">Purple sea urchin</name>
    <dbReference type="NCBI Taxonomy" id="7668"/>
    <lineage>
        <taxon>Eukaryota</taxon>
        <taxon>Metazoa</taxon>
        <taxon>Echinodermata</taxon>
        <taxon>Eleutherozoa</taxon>
        <taxon>Echinozoa</taxon>
        <taxon>Echinoidea</taxon>
        <taxon>Euechinoidea</taxon>
        <taxon>Echinacea</taxon>
        <taxon>Camarodonta</taxon>
        <taxon>Echinidea</taxon>
        <taxon>Strongylocentrotidae</taxon>
        <taxon>Strongylocentrotus</taxon>
    </lineage>
</organism>
<dbReference type="GO" id="GO:0005737">
    <property type="term" value="C:cytoplasm"/>
    <property type="evidence" value="ECO:0000318"/>
    <property type="project" value="GO_Central"/>
</dbReference>
<dbReference type="InterPro" id="IPR001251">
    <property type="entry name" value="CRAL-TRIO_dom"/>
</dbReference>
<sequence length="4488" mass="495548">MNDFLRKAKQASQNLSSFSKVHVVIGNEACDLDSTVSAITHAYHLSQDSDSDVEAIIPVLNIPQDEVPLRTETTHLLPRCNIQLTDLVCKDDIDLKSILNLTLTLVDHNVPADSDTWLDQYVVEVIDHRVNSRHDDEDRVISITREMVGSCCTLVARQILDKHLEILDHQLVKLLLGTILLDTLNLSEAAGRTTPTDEDVVTRLGNLSPRINLQELFNEVQAAKFNISGLTTAQMLRKDFKSTSSTSCKVGFSSVTLPLQDVLDRQDLETSLKNFCEHRFLDVNIIMTIDLEGTRQLAIYSEDQSLRETMEERLQGSVLDLERIDSNVSNLSAFDQQNRKASRKVVLPLVGEILRTLGEGDHDEDDEHGENGLEENVEELSSNVNNANDMAEEEPQNGKVMPDEWGRSNPESLHEIDSGNDKIESSDQVSDLVGIDLGAGSSSANPFVGSDSTDLLGGNPFNVMTGSVDEGGDDSLDPLFQSMNKVHDPTQSIDDNNDPFGLSLDPFSAESTPRPDSNLNSSNPQSIDDNNDPFGLSLDPFSAGSSPGPDSNLNSSNPFQMNSDPFSNNDNLLIPTSDPNSTTGNPFMDDPEPSPSLLDLDPITPDNPEPADSTVSPSAQSTGVLLGSFLDPISISSDLPSFVDNPDPTRGDSSSSQFESQASVDDLMSDSLNDQYDLSMTKSDPSISFSDSLAQVPDGASTADENSISISDPCLTITESKDIHEEQPEVVGIKSPVDDSDPFSLSQTIAQKSSDQFHTDDPFGMYPFDVQAPSANDDQIKVEGEAMESSGGFDDDFGMVSMNESSAVDSSGTMGSTPAEDHHVSESSALESAQRQTSPREVEVNDENDLPGEEPVTEDAVDSPDHISVEGLTDEGKVDSEVVHGMSLSANGDQIEVEGEAMENSGGFDDDFGMVSMNESSAVDSSGTMGSTPAEDHHVSESSALESAQRQTSPREVEVNDENDLPGEESVTEDALDIELQSNSSDHISVEGLTVEGKLDSEDVNGMSLSANDDEMEVEGEAMETSEGFDDDFGMVSMSELSAVDPSGNIGSTPAEDHYVGESSALESAQRQTSPGEVKFNDESVLPGEEPVTEDAVDIELQSDSADHISVEDLTVEGEVDSEDVHGTSLSVGESILQEFNAGSDANVENLDPNKVDPFGVGSHDNSPDNQSDLDPFGMPEFIGQTSVVNEEQLHDPFSALNDSQDPALNKTENQTDVDPFGMSPFEEVQSPPPFDVLLHHDDDIVPISEKDEIHLGEQVDTESVPAELHGVSGEEEEDGVSIPKTPRNSLSESSVAEEEDDRRFSQELNERELSARFSHLEDRQSDAEVNYEDDFEEDDVFPTEDQEPEQMDVISGNEEDFPDDQSVANQLGEDSGVEEREIVTEELVKGHEVSNVFASPSEIDDITSRDAVVTGDEEVPVVEESEEAHLPHDDTDDLRSEDSDETRGQDVDIQLFNIQDNNYIVDTLKSNMVDNAVDINTINSGDRIYSDDEDDVQHSPRPVYRPEVMEPNPDPLVYIQAKETEGLFEKMKGEPNHVDEMIFEAEHGEPVSSYEIDTPPFHSDKKADDSMNIVDTAVTSYHEVDDDDDIVIEEMCSPVVTADLEASPVQSDNAHSLHPGNDETDLDDSKEDVNHVADMLAKSMVENAIDIHTYQSRDEVVDEREDIGMYNRTTSDYRQDIMEPNPDPSVYIQAQETEHMFASGRGNEGNHIAEMLADDMCNEARGKASADGSVLDSSDGMSNNEIPDVGTSDLLDISLNPQNESDGNNLAKNEEERNNVADMITDEMVEEVNADILAYNADVGSSVLVNYDVDEMPDVVPNEEQMVDLDGVKGDGDISSDTHANNKLFGDEISPVLSTEVQALVPDELNLLDSQHVERTEDDQVLGEKGNVVADILSEDMILEHRDDQANIPEEVAISLREDEFSIEEANDRDVIEDEESGFKEEDDDDDNVVAEMLADDITFEEGESMMSTPDLLFSAKTDLKDDFFQNISNAEHSSPQGSDDEDNAIVAKDTFEDQPFSESDEEESRDQIQADEDGFIDIENDWSPNDIKVELSTEQYTVNDTLTMNKLCATTGTPLSPLPEESETSQEILRNVSVTSIEDVCIDSTVQLERENEKVSHSHESYSEDEDWEEDIQDHDEIVDLTPDVLSVGPEAIDILGSSASGVTVLVSNETENGSDAGHGDDVMDSVDKVEEEIAPSATNKTYDILGDDIDEEIEEEIDPTSDEENKANEVAQIVDQSEESSLKPQGNEEVQVDHKTPVGKYSGDSEAVPDVQYEENDLWNERRDDTGVTDDIGVQNFQKTEAGVNMFDLDNREEGSEYPESGAEQGNVVVDMISEEIVHEKRGYVGGLMGDLEEDSGDEETRDKGDEAVEDYPQQQTYLDEDRDLEGEGSNELHDHEREHEVENDHLESMGNDEDGSDRDSDKHSWDGGYDNEGQSKFIEKDGELFDETSHASMVSESFAEEMPNADNTPAIATSMHTTVHDVELDHSQAQESTFPDANSNANESPSNVLILGMDKSRLEGDVEERTENVDIDIVEEEMVVAAVSAPVHSKLNTDFYEKEEEITSGNEEGNESVHDGDAKIFSYPTKWNDEDHEASDNTFPDLMVKEVINDDSGEEDVSEKYESEKETNLEEANIVNSTLNTDFYEKEEEITSENEEENESISDGDAKIFSYPTKWNDEDHETSDTTFPDLMVKDVINDDSAEEDLSDEDEEQENIEVTNVVSETLASDMVQDTDIDHRDDVICAQVGSTEQSMPEGDLYHVEDDLYSQQSAYEEEFSQEETVPRSALVDKVLVRMLAEDSTTTEYVPSEDENEIAEMSAIQKEETEEDFKLREIRAGNNVIDESDESDAKDENTDIGSEAQSQEDITISSQEANVTESSPSVSAGAIYDSNQMTDGGSRQDTSQDLGDGVMDNSSSYDVTVSMNDDIPQPESDAEDITPADDIESETVGTQDHTATDASITDVSMSEQETKSDGSSSQSYLVVEPYERFMISDIDEADEENEGGAGSRSYQVTEGKDSDHVVESWFNTQSLSSEFGEGLTEEENRQKEAYEKWGEPVENNQIETSGNDKDVRTAADSSINAVIEETQMVPPNANEISEEVVGISSTQVESSSTKEWIQDGVETGDDENSKEVFLQGKYFENSFGEDVSDADSDKTNQDGELPSDDISFSEEREGETHKELVTTSTLNQGNTESDPDEEAVRSMAKEYVDQVVMDAAVSYKMSSNQHAMSNDEDIGSTMIPEATASAIFEQAAEEYIGHVVSHDDEGAQPKITEEHDQGQESHSEEGVEVNNSDDIAPEALVCRYTEPEETAMPFIMESGEDLEDTDEVPDLSAVEIMEQDIVVQEIVPAVESMPVTETAMAFVMESEQYASSDDEEEAESHDENQITNNREENGFDDKFSTVAQAVPQVRVTPALVTEDSSDSEISLGESGDVGEEIEEIGATAAVEELIAPVSLSEVQTNPTNFYHLSNDEDEFDDTYSDLLEESKKLESDIDMLSSDVTPEVDIHVSPAHDAAVIEDEMGSEFLPHIEPLISEHTQDVTEESVPSEEVIVPLQQVEVEMLPSQDFEEEGHVHGSEDETLNIEEVAREFVDDVIKRATKDYVESGHESAFEEPSNIEEVEGNVVQEETVPRDGDDEVFEEYDNFDNFSIPYQNKDAAATSAQSSQDYKKTVSVEESLVSGNLSADSDDDGEGSRITRPTELPLLTASGQGLLISPSKKSRLANATPAGMSPGSFLSGGTPVSLFTPDFESVASTPGSLSDQEAEALDTGSRLLPMSPFDKKSISVDESVTKNLDEEWDEKEAILNAIRAKQEEAERRNMQLEDPGMRQMSMDSEDSMKRMQGVSAEDEWQDDEYARHSLQGNKEGAKKSEESDSFYRRPVPEDERKAADGAEHTVTSDGVVLREKKLTRPNTLLNRLSIQSVNSVFSEGSIDLENISDDDEAEAEKPNSQSSQHGDPSGARPKEKRKIRAELSLNLDDTITSQHTDDGTTPAVLTPTSTEMSWEDDTPMNKAEPIEEYSAREEHEDRWRWRKVNLGGKDYTIDMKAINPYKKVLSHGGYYGEGLNAIIVFASCYLPEKSRKDYTYLMNNLFLYVVSTLELLVAQEYIIIYFHGSASSDKIPSLGWMRKCYQMIDRKLRKSLKGLYLVHPTTWLKAIVKLTKPFISAKFSNKLKFVKSLVELKSLVSMEYVYIPEEVKRFDQNKNKGGGTIWGQYLLFPTSLVLNPLAPSLFFPMSKLLLRLWSLHPSTPHLASLHGPLWPSRNLAYVLRTTLTLLWWIAGPPPVDDEDWFSLEEGYDSDYSITADFLLSPHNPPNWHRRRQRKRLLIKAGQFNFSSSDEEGRKEGDTGGRRQHRRNPRQHQQEQHPPTTSSSHHGDESTATTPGSIGINLGPAISPQDYLTEWYFKRRTQSYSGFIEDDTFSYNHIIATPEVERRTWKEVFGDELAHGSIEYDGEDEEEDADADHNSATESHGQLELSS</sequence>
<dbReference type="InterPro" id="IPR004097">
    <property type="entry name" value="DHHA2"/>
</dbReference>
<feature type="compositionally biased region" description="Basic and acidic residues" evidence="8">
    <location>
        <begin position="4348"/>
        <end position="4358"/>
    </location>
</feature>
<dbReference type="SMART" id="SM00516">
    <property type="entry name" value="SEC14"/>
    <property type="match status" value="1"/>
</dbReference>
<feature type="region of interest" description="Disordered" evidence="8">
    <location>
        <begin position="636"/>
        <end position="707"/>
    </location>
</feature>
<evidence type="ECO:0000313" key="11">
    <source>
        <dbReference type="Proteomes" id="UP000007110"/>
    </source>
</evidence>
<dbReference type="Proteomes" id="UP000007110">
    <property type="component" value="Unassembled WGS sequence"/>
</dbReference>
<comment type="similarity">
    <text evidence="3">Belongs to the PPase class C family. Prune subfamily.</text>
</comment>
<evidence type="ECO:0000256" key="7">
    <source>
        <dbReference type="ARBA" id="ARBA00023211"/>
    </source>
</evidence>
<feature type="region of interest" description="Disordered" evidence="8">
    <location>
        <begin position="1932"/>
        <end position="1951"/>
    </location>
</feature>
<reference evidence="10" key="2">
    <citation type="submission" date="2021-01" db="UniProtKB">
        <authorList>
            <consortium name="EnsemblMetazoa"/>
        </authorList>
    </citation>
    <scope>IDENTIFICATION</scope>
</reference>
<dbReference type="Gene3D" id="3.10.310.20">
    <property type="entry name" value="DHHA2 domain"/>
    <property type="match status" value="1"/>
</dbReference>
<dbReference type="GO" id="GO:0005096">
    <property type="term" value="F:GTPase activator activity"/>
    <property type="evidence" value="ECO:0000318"/>
    <property type="project" value="GO_Central"/>
</dbReference>
<dbReference type="GO" id="GO:0007264">
    <property type="term" value="P:small GTPase-mediated signal transduction"/>
    <property type="evidence" value="ECO:0000318"/>
    <property type="project" value="GO_Central"/>
</dbReference>
<evidence type="ECO:0000256" key="4">
    <source>
        <dbReference type="ARBA" id="ARBA00022490"/>
    </source>
</evidence>
<feature type="compositionally biased region" description="Polar residues" evidence="8">
    <location>
        <begin position="2863"/>
        <end position="2890"/>
    </location>
</feature>
<dbReference type="EnsemblMetazoa" id="XM_030972144">
    <property type="protein sequence ID" value="XP_030828004"/>
    <property type="gene ID" value="LOC578539"/>
</dbReference>
<dbReference type="Gene3D" id="3.90.1640.10">
    <property type="entry name" value="inorganic pyrophosphatase (n-terminal core)"/>
    <property type="match status" value="1"/>
</dbReference>
<dbReference type="GO" id="GO:0016462">
    <property type="term" value="F:pyrophosphatase activity"/>
    <property type="evidence" value="ECO:0007669"/>
    <property type="project" value="InterPro"/>
</dbReference>
<feature type="compositionally biased region" description="Acidic residues" evidence="8">
    <location>
        <begin position="4461"/>
        <end position="4471"/>
    </location>
</feature>
<feature type="compositionally biased region" description="Basic and acidic residues" evidence="8">
    <location>
        <begin position="3389"/>
        <end position="3404"/>
    </location>
</feature>
<feature type="compositionally biased region" description="Acidic residues" evidence="8">
    <location>
        <begin position="2386"/>
        <end position="2396"/>
    </location>
</feature>
<feature type="compositionally biased region" description="Basic and acidic residues" evidence="8">
    <location>
        <begin position="3280"/>
        <end position="3293"/>
    </location>
</feature>
<feature type="region of interest" description="Disordered" evidence="8">
    <location>
        <begin position="3986"/>
        <end position="4017"/>
    </location>
</feature>
<feature type="compositionally biased region" description="Polar residues" evidence="8">
    <location>
        <begin position="1201"/>
        <end position="1217"/>
    </location>
</feature>
<feature type="compositionally biased region" description="Basic and acidic residues" evidence="8">
    <location>
        <begin position="2445"/>
        <end position="2457"/>
    </location>
</feature>
<dbReference type="SMART" id="SM01131">
    <property type="entry name" value="DHHA2"/>
    <property type="match status" value="1"/>
</dbReference>
<dbReference type="InterPro" id="IPR022181">
    <property type="entry name" value="Bcl2-/adenovirus-E1B"/>
</dbReference>
<protein>
    <recommendedName>
        <fullName evidence="9">CRAL-TRIO domain-containing protein</fullName>
    </recommendedName>
</protein>
<dbReference type="InterPro" id="IPR001667">
    <property type="entry name" value="DDH_dom"/>
</dbReference>
<feature type="compositionally biased region" description="Basic and acidic residues" evidence="8">
    <location>
        <begin position="1302"/>
        <end position="1327"/>
    </location>
</feature>
<keyword evidence="5" id="KW-0479">Metal-binding</keyword>
<feature type="region of interest" description="Disordered" evidence="8">
    <location>
        <begin position="4345"/>
        <end position="4399"/>
    </location>
</feature>
<feature type="compositionally biased region" description="Polar residues" evidence="8">
    <location>
        <begin position="670"/>
        <end position="693"/>
    </location>
</feature>
<feature type="region of interest" description="Disordered" evidence="8">
    <location>
        <begin position="2347"/>
        <end position="2477"/>
    </location>
</feature>
<feature type="region of interest" description="Disordered" evidence="8">
    <location>
        <begin position="3375"/>
        <end position="3404"/>
    </location>
</feature>
<dbReference type="RefSeq" id="XP_030828004.1">
    <property type="nucleotide sequence ID" value="XM_030972144.1"/>
</dbReference>
<feature type="compositionally biased region" description="Low complexity" evidence="8">
    <location>
        <begin position="653"/>
        <end position="663"/>
    </location>
</feature>
<feature type="region of interest" description="Disordered" evidence="8">
    <location>
        <begin position="3280"/>
        <end position="3299"/>
    </location>
</feature>
<feature type="region of interest" description="Disordered" evidence="8">
    <location>
        <begin position="3948"/>
        <end position="3974"/>
    </location>
</feature>
<dbReference type="InterPro" id="IPR036865">
    <property type="entry name" value="CRAL-TRIO_dom_sf"/>
</dbReference>
<feature type="region of interest" description="Disordered" evidence="8">
    <location>
        <begin position="3002"/>
        <end position="3024"/>
    </location>
</feature>
<dbReference type="InParanoid" id="A0A7M7MXJ4"/>
<dbReference type="SUPFAM" id="SSF64182">
    <property type="entry name" value="DHH phosphoesterases"/>
    <property type="match status" value="1"/>
</dbReference>
<feature type="compositionally biased region" description="Polar residues" evidence="8">
    <location>
        <begin position="1065"/>
        <end position="1075"/>
    </location>
</feature>
<evidence type="ECO:0000313" key="10">
    <source>
        <dbReference type="EnsemblMetazoa" id="XP_030828004"/>
    </source>
</evidence>
<feature type="region of interest" description="Disordered" evidence="8">
    <location>
        <begin position="2566"/>
        <end position="2699"/>
    </location>
</feature>
<feature type="region of interest" description="Disordered" evidence="8">
    <location>
        <begin position="1145"/>
        <end position="1379"/>
    </location>
</feature>
<feature type="compositionally biased region" description="Polar residues" evidence="8">
    <location>
        <begin position="826"/>
        <end position="837"/>
    </location>
</feature>
<feature type="region of interest" description="Disordered" evidence="8">
    <location>
        <begin position="3060"/>
        <end position="3081"/>
    </location>
</feature>
<dbReference type="InterPro" id="IPR038763">
    <property type="entry name" value="DHH_sf"/>
</dbReference>
<feature type="region of interest" description="Disordered" evidence="8">
    <location>
        <begin position="389"/>
        <end position="424"/>
    </location>
</feature>
<feature type="compositionally biased region" description="Polar residues" evidence="8">
    <location>
        <begin position="509"/>
        <end position="528"/>
    </location>
</feature>
<feature type="region of interest" description="Disordered" evidence="8">
    <location>
        <begin position="3688"/>
        <end position="3710"/>
    </location>
</feature>
<feature type="compositionally biased region" description="Basic and acidic residues" evidence="8">
    <location>
        <begin position="3873"/>
        <end position="3901"/>
    </location>
</feature>
<feature type="region of interest" description="Disordered" evidence="8">
    <location>
        <begin position="753"/>
        <end position="1110"/>
    </location>
</feature>
<dbReference type="PANTHER" id="PTHR45808">
    <property type="entry name" value="RHO GTPASE-ACTIVATING PROTEIN 68F"/>
    <property type="match status" value="1"/>
</dbReference>
<feature type="compositionally biased region" description="Acidic residues" evidence="8">
    <location>
        <begin position="959"/>
        <end position="977"/>
    </location>
</feature>
<comment type="cofactor">
    <cofactor evidence="1">
        <name>Mn(2+)</name>
        <dbReference type="ChEBI" id="CHEBI:29035"/>
    </cofactor>
</comment>
<feature type="compositionally biased region" description="Basic and acidic residues" evidence="8">
    <location>
        <begin position="1428"/>
        <end position="1451"/>
    </location>
</feature>
<feature type="region of interest" description="Disordered" evidence="8">
    <location>
        <begin position="2829"/>
        <end position="2987"/>
    </location>
</feature>
<feature type="compositionally biased region" description="Polar residues" evidence="8">
    <location>
        <begin position="4475"/>
        <end position="4488"/>
    </location>
</feature>
<dbReference type="GeneID" id="578539"/>
<feature type="region of interest" description="Disordered" evidence="8">
    <location>
        <begin position="1421"/>
        <end position="1451"/>
    </location>
</feature>
<feature type="compositionally biased region" description="Polar residues" evidence="8">
    <location>
        <begin position="917"/>
        <end position="931"/>
    </location>
</feature>
<feature type="compositionally biased region" description="Polar residues" evidence="8">
    <location>
        <begin position="941"/>
        <end position="952"/>
    </location>
</feature>
<feature type="compositionally biased region" description="Acidic residues" evidence="8">
    <location>
        <begin position="1330"/>
        <end position="1351"/>
    </location>
</feature>
<evidence type="ECO:0000256" key="2">
    <source>
        <dbReference type="ARBA" id="ARBA00004496"/>
    </source>
</evidence>
<keyword evidence="11" id="KW-1185">Reference proteome</keyword>
<evidence type="ECO:0000256" key="1">
    <source>
        <dbReference type="ARBA" id="ARBA00001936"/>
    </source>
</evidence>
<accession>A0A7M7MXJ4</accession>
<keyword evidence="7" id="KW-0464">Manganese</keyword>
<feature type="compositionally biased region" description="Acidic residues" evidence="8">
    <location>
        <begin position="844"/>
        <end position="862"/>
    </location>
</feature>
<feature type="compositionally biased region" description="Polar residues" evidence="8">
    <location>
        <begin position="2920"/>
        <end position="2931"/>
    </location>
</feature>
<dbReference type="OrthoDB" id="19923at2759"/>
<evidence type="ECO:0000256" key="8">
    <source>
        <dbReference type="SAM" id="MobiDB-lite"/>
    </source>
</evidence>
<keyword evidence="6" id="KW-0378">Hydrolase</keyword>
<feature type="compositionally biased region" description="Acidic residues" evidence="8">
    <location>
        <begin position="1012"/>
        <end position="1033"/>
    </location>
</feature>
<feature type="compositionally biased region" description="Basic and acidic residues" evidence="8">
    <location>
        <begin position="2626"/>
        <end position="2636"/>
    </location>
</feature>
<feature type="compositionally biased region" description="Acidic residues" evidence="8">
    <location>
        <begin position="2653"/>
        <end position="2670"/>
    </location>
</feature>
<feature type="compositionally biased region" description="Basic and acidic residues" evidence="8">
    <location>
        <begin position="401"/>
        <end position="424"/>
    </location>
</feature>
<dbReference type="GO" id="GO:2001136">
    <property type="term" value="P:negative regulation of endocytic recycling"/>
    <property type="evidence" value="ECO:0000318"/>
    <property type="project" value="GO_Central"/>
</dbReference>
<feature type="region of interest" description="Disordered" evidence="8">
    <location>
        <begin position="3820"/>
        <end position="3906"/>
    </location>
</feature>
<feature type="compositionally biased region" description="Acidic residues" evidence="8">
    <location>
        <begin position="2940"/>
        <end position="2953"/>
    </location>
</feature>
<evidence type="ECO:0000256" key="6">
    <source>
        <dbReference type="ARBA" id="ARBA00022801"/>
    </source>
</evidence>
<dbReference type="KEGG" id="spu:578539"/>
<feature type="compositionally biased region" description="Basic and acidic residues" evidence="8">
    <location>
        <begin position="2398"/>
        <end position="2415"/>
    </location>
</feature>
<dbReference type="SUPFAM" id="SSF52087">
    <property type="entry name" value="CRAL/TRIO domain"/>
    <property type="match status" value="1"/>
</dbReference>
<feature type="region of interest" description="Disordered" evidence="8">
    <location>
        <begin position="3149"/>
        <end position="3205"/>
    </location>
</feature>
<feature type="compositionally biased region" description="Polar residues" evidence="8">
    <location>
        <begin position="4377"/>
        <end position="4393"/>
    </location>
</feature>
<feature type="compositionally biased region" description="Polar residues" evidence="8">
    <location>
        <begin position="481"/>
        <end position="494"/>
    </location>
</feature>
<feature type="compositionally biased region" description="Polar residues" evidence="8">
    <location>
        <begin position="3189"/>
        <end position="3200"/>
    </location>
</feature>
<proteinExistence type="inferred from homology"/>
<name>A0A7M7MXJ4_STRPU</name>
<dbReference type="OMA" id="NWKIDRT"/>
<keyword evidence="4" id="KW-0963">Cytoplasm</keyword>
<dbReference type="PROSITE" id="PS50191">
    <property type="entry name" value="CRAL_TRIO"/>
    <property type="match status" value="1"/>
</dbReference>
<dbReference type="CDD" id="cd00170">
    <property type="entry name" value="SEC14"/>
    <property type="match status" value="1"/>
</dbReference>
<feature type="compositionally biased region" description="Polar residues" evidence="8">
    <location>
        <begin position="1164"/>
        <end position="1173"/>
    </location>
</feature>
<feature type="compositionally biased region" description="Basic and acidic residues" evidence="8">
    <location>
        <begin position="1238"/>
        <end position="1258"/>
    </location>
</feature>
<feature type="region of interest" description="Disordered" evidence="8">
    <location>
        <begin position="2199"/>
        <end position="2297"/>
    </location>
</feature>
<dbReference type="PANTHER" id="PTHR45808:SF2">
    <property type="entry name" value="RHO GTPASE-ACTIVATING PROTEIN 68F"/>
    <property type="match status" value="1"/>
</dbReference>
<feature type="compositionally biased region" description="Acidic residues" evidence="8">
    <location>
        <begin position="2212"/>
        <end position="2229"/>
    </location>
</feature>
<feature type="region of interest" description="Disordered" evidence="8">
    <location>
        <begin position="1489"/>
        <end position="1513"/>
    </location>
</feature>
<feature type="region of interest" description="Disordered" evidence="8">
    <location>
        <begin position="1609"/>
        <end position="1630"/>
    </location>
</feature>
<dbReference type="Pfam" id="PF01368">
    <property type="entry name" value="DHH"/>
    <property type="match status" value="1"/>
</dbReference>
<feature type="compositionally biased region" description="Polar residues" evidence="8">
    <location>
        <begin position="802"/>
        <end position="816"/>
    </location>
</feature>
<dbReference type="InterPro" id="IPR038222">
    <property type="entry name" value="DHHA2_dom_sf"/>
</dbReference>
<dbReference type="Pfam" id="PF13716">
    <property type="entry name" value="CRAL_TRIO_2"/>
    <property type="match status" value="1"/>
</dbReference>
<evidence type="ECO:0000256" key="3">
    <source>
        <dbReference type="ARBA" id="ARBA00010331"/>
    </source>
</evidence>
<dbReference type="FunFam" id="3.40.525.10:FF:000001">
    <property type="entry name" value="BCL2/adenovirus E1B protein-interacting protein 2"/>
    <property type="match status" value="1"/>
</dbReference>
<feature type="region of interest" description="Disordered" evidence="8">
    <location>
        <begin position="3761"/>
        <end position="3787"/>
    </location>
</feature>
<feature type="compositionally biased region" description="Basic and acidic residues" evidence="8">
    <location>
        <begin position="3820"/>
        <end position="3829"/>
    </location>
</feature>
<feature type="compositionally biased region" description="Basic and acidic residues" evidence="8">
    <location>
        <begin position="3177"/>
        <end position="3188"/>
    </location>
</feature>
<evidence type="ECO:0000256" key="5">
    <source>
        <dbReference type="ARBA" id="ARBA00022723"/>
    </source>
</evidence>
<feature type="region of interest" description="Disordered" evidence="8">
    <location>
        <begin position="4457"/>
        <end position="4488"/>
    </location>
</feature>
<feature type="compositionally biased region" description="Polar residues" evidence="8">
    <location>
        <begin position="543"/>
        <end position="571"/>
    </location>
</feature>
<feature type="domain" description="CRAL-TRIO" evidence="9">
    <location>
        <begin position="4056"/>
        <end position="4213"/>
    </location>
</feature>
<feature type="compositionally biased region" description="Polar residues" evidence="8">
    <location>
        <begin position="613"/>
        <end position="623"/>
    </location>
</feature>
<dbReference type="Gene3D" id="3.40.525.10">
    <property type="entry name" value="CRAL-TRIO lipid binding domain"/>
    <property type="match status" value="1"/>
</dbReference>
<feature type="compositionally biased region" description="Basic and acidic residues" evidence="8">
    <location>
        <begin position="863"/>
        <end position="882"/>
    </location>
</feature>
<dbReference type="Pfam" id="PF02833">
    <property type="entry name" value="DHHA2"/>
    <property type="match status" value="1"/>
</dbReference>